<dbReference type="SUPFAM" id="SSF46689">
    <property type="entry name" value="Homeodomain-like"/>
    <property type="match status" value="2"/>
</dbReference>
<dbReference type="InterPro" id="IPR009057">
    <property type="entry name" value="Homeodomain-like_sf"/>
</dbReference>
<keyword evidence="2" id="KW-0238">DNA-binding</keyword>
<dbReference type="GO" id="GO:0043565">
    <property type="term" value="F:sequence-specific DNA binding"/>
    <property type="evidence" value="ECO:0007669"/>
    <property type="project" value="InterPro"/>
</dbReference>
<dbReference type="SMART" id="SM00342">
    <property type="entry name" value="HTH_ARAC"/>
    <property type="match status" value="1"/>
</dbReference>
<dbReference type="GO" id="GO:0003700">
    <property type="term" value="F:DNA-binding transcription factor activity"/>
    <property type="evidence" value="ECO:0007669"/>
    <property type="project" value="InterPro"/>
</dbReference>
<dbReference type="AlphaFoldDB" id="A0A7W5VJB5"/>
<evidence type="ECO:0000256" key="3">
    <source>
        <dbReference type="ARBA" id="ARBA00023163"/>
    </source>
</evidence>
<evidence type="ECO:0000256" key="1">
    <source>
        <dbReference type="ARBA" id="ARBA00023015"/>
    </source>
</evidence>
<reference evidence="5 6" key="1">
    <citation type="submission" date="2020-08" db="EMBL/GenBank/DDBJ databases">
        <title>Sequencing the genomes of 1000 actinobacteria strains.</title>
        <authorList>
            <person name="Klenk H.-P."/>
        </authorList>
    </citation>
    <scope>NUCLEOTIDE SEQUENCE [LARGE SCALE GENOMIC DNA]</scope>
    <source>
        <strain evidence="5 6">DSM 44320</strain>
    </source>
</reference>
<dbReference type="InterPro" id="IPR029062">
    <property type="entry name" value="Class_I_gatase-like"/>
</dbReference>
<accession>A0A7W5VJB5</accession>
<dbReference type="PANTHER" id="PTHR43130">
    <property type="entry name" value="ARAC-FAMILY TRANSCRIPTIONAL REGULATOR"/>
    <property type="match status" value="1"/>
</dbReference>
<dbReference type="Pfam" id="PF12833">
    <property type="entry name" value="HTH_18"/>
    <property type="match status" value="1"/>
</dbReference>
<dbReference type="EMBL" id="JACIBV010000001">
    <property type="protein sequence ID" value="MBB3732589.1"/>
    <property type="molecule type" value="Genomic_DNA"/>
</dbReference>
<dbReference type="SUPFAM" id="SSF52317">
    <property type="entry name" value="Class I glutamine amidotransferase-like"/>
    <property type="match status" value="1"/>
</dbReference>
<keyword evidence="1" id="KW-0805">Transcription regulation</keyword>
<organism evidence="5 6">
    <name type="scientific">Nonomuraea dietziae</name>
    <dbReference type="NCBI Taxonomy" id="65515"/>
    <lineage>
        <taxon>Bacteria</taxon>
        <taxon>Bacillati</taxon>
        <taxon>Actinomycetota</taxon>
        <taxon>Actinomycetes</taxon>
        <taxon>Streptosporangiales</taxon>
        <taxon>Streptosporangiaceae</taxon>
        <taxon>Nonomuraea</taxon>
    </lineage>
</organism>
<dbReference type="InterPro" id="IPR002818">
    <property type="entry name" value="DJ-1/PfpI"/>
</dbReference>
<dbReference type="Gene3D" id="1.10.10.60">
    <property type="entry name" value="Homeodomain-like"/>
    <property type="match status" value="1"/>
</dbReference>
<evidence type="ECO:0000256" key="2">
    <source>
        <dbReference type="ARBA" id="ARBA00023125"/>
    </source>
</evidence>
<dbReference type="PANTHER" id="PTHR43130:SF3">
    <property type="entry name" value="HTH-TYPE TRANSCRIPTIONAL REGULATOR RV1931C"/>
    <property type="match status" value="1"/>
</dbReference>
<evidence type="ECO:0000259" key="4">
    <source>
        <dbReference type="PROSITE" id="PS01124"/>
    </source>
</evidence>
<gene>
    <name evidence="5" type="ORF">FHR33_008449</name>
</gene>
<keyword evidence="3" id="KW-0804">Transcription</keyword>
<dbReference type="Proteomes" id="UP000579945">
    <property type="component" value="Unassembled WGS sequence"/>
</dbReference>
<sequence>MARIRVVVPVLDECPLFELAVPCEVFGRDRRDLTPDWYDLALCQSADQEQKSLNGLSLRAPHGLEAMRSADLVVVPACADASYRPPEALLSALVEAYERGARIAAVCSGAFILAAAGLLDGREAATHWMHADELRRRYPRVEVNPRALFVDEGDVLTSAGTAAGIDLCLHIVRRDFGAAVAAEVGRRMVVAPQREGDQAQYVSPGLPVPAQDRGLGPVLGWAIERLHEPVTIPQLAEQARMSTRTFTRRFRHETGLTPIGWLTRQRLDRARELLETTRLPVDAVAERSGFSTGNGLRQHFTKVLGTTPSAYRRAFRSVGDTE</sequence>
<dbReference type="PROSITE" id="PS00041">
    <property type="entry name" value="HTH_ARAC_FAMILY_1"/>
    <property type="match status" value="1"/>
</dbReference>
<dbReference type="GeneID" id="95394616"/>
<proteinExistence type="predicted"/>
<dbReference type="RefSeq" id="WP_183659605.1">
    <property type="nucleotide sequence ID" value="NZ_JACIBV010000001.1"/>
</dbReference>
<dbReference type="Pfam" id="PF01965">
    <property type="entry name" value="DJ-1_PfpI"/>
    <property type="match status" value="1"/>
</dbReference>
<dbReference type="InterPro" id="IPR018062">
    <property type="entry name" value="HTH_AraC-typ_CS"/>
</dbReference>
<keyword evidence="6" id="KW-1185">Reference proteome</keyword>
<comment type="caution">
    <text evidence="5">The sequence shown here is derived from an EMBL/GenBank/DDBJ whole genome shotgun (WGS) entry which is preliminary data.</text>
</comment>
<dbReference type="InterPro" id="IPR052158">
    <property type="entry name" value="INH-QAR"/>
</dbReference>
<feature type="domain" description="HTH araC/xylS-type" evidence="4">
    <location>
        <begin position="216"/>
        <end position="314"/>
    </location>
</feature>
<evidence type="ECO:0000313" key="5">
    <source>
        <dbReference type="EMBL" id="MBB3732589.1"/>
    </source>
</evidence>
<dbReference type="CDD" id="cd03137">
    <property type="entry name" value="GATase1_AraC_1"/>
    <property type="match status" value="1"/>
</dbReference>
<protein>
    <submittedName>
        <fullName evidence="5">Transcriptional regulator GlxA family with amidase domain</fullName>
    </submittedName>
</protein>
<dbReference type="PROSITE" id="PS01124">
    <property type="entry name" value="HTH_ARAC_FAMILY_2"/>
    <property type="match status" value="1"/>
</dbReference>
<dbReference type="Gene3D" id="3.40.50.880">
    <property type="match status" value="1"/>
</dbReference>
<name>A0A7W5VJB5_9ACTN</name>
<dbReference type="InterPro" id="IPR018060">
    <property type="entry name" value="HTH_AraC"/>
</dbReference>
<evidence type="ECO:0000313" key="6">
    <source>
        <dbReference type="Proteomes" id="UP000579945"/>
    </source>
</evidence>